<sequence>MRISVISFQKKSHEYTNEHESSRREQEIQINPQCFVKIRVFVAKKQLIKLCQNLCNLCQKKIQATNTRMNTNLIAEI</sequence>
<comment type="caution">
    <text evidence="1">The sequence shown here is derived from an EMBL/GenBank/DDBJ whole genome shotgun (WGS) entry which is preliminary data.</text>
</comment>
<evidence type="ECO:0000313" key="2">
    <source>
        <dbReference type="Proteomes" id="UP000308181"/>
    </source>
</evidence>
<accession>A0A4U1BZK4</accession>
<reference evidence="1 2" key="1">
    <citation type="submission" date="2019-04" db="EMBL/GenBank/DDBJ databases">
        <title>Pedobacter sp. AR-3-17 sp. nov., isolated from Arctic soil.</title>
        <authorList>
            <person name="Dahal R.H."/>
            <person name="Kim D.-U."/>
        </authorList>
    </citation>
    <scope>NUCLEOTIDE SEQUENCE [LARGE SCALE GENOMIC DNA]</scope>
    <source>
        <strain evidence="1 2">AR-3-17</strain>
    </source>
</reference>
<gene>
    <name evidence="1" type="ORF">FA046_10670</name>
</gene>
<organism evidence="1 2">
    <name type="scientific">Pedobacter cryophilus</name>
    <dbReference type="NCBI Taxonomy" id="2571271"/>
    <lineage>
        <taxon>Bacteria</taxon>
        <taxon>Pseudomonadati</taxon>
        <taxon>Bacteroidota</taxon>
        <taxon>Sphingobacteriia</taxon>
        <taxon>Sphingobacteriales</taxon>
        <taxon>Sphingobacteriaceae</taxon>
        <taxon>Pedobacter</taxon>
    </lineage>
</organism>
<evidence type="ECO:0000313" key="1">
    <source>
        <dbReference type="EMBL" id="TKB97958.1"/>
    </source>
</evidence>
<dbReference type="EMBL" id="SWBP01000003">
    <property type="protein sequence ID" value="TKB97958.1"/>
    <property type="molecule type" value="Genomic_DNA"/>
</dbReference>
<name>A0A4U1BZK4_9SPHI</name>
<proteinExistence type="predicted"/>
<dbReference type="AlphaFoldDB" id="A0A4U1BZK4"/>
<protein>
    <submittedName>
        <fullName evidence="1">Uncharacterized protein</fullName>
    </submittedName>
</protein>
<keyword evidence="2" id="KW-1185">Reference proteome</keyword>
<dbReference type="Proteomes" id="UP000308181">
    <property type="component" value="Unassembled WGS sequence"/>
</dbReference>